<evidence type="ECO:0000313" key="2">
    <source>
        <dbReference type="Proteomes" id="UP000614261"/>
    </source>
</evidence>
<sequence length="82" mass="9447">MRGEKGADAFEFDVCSPEWLENELDSFPILSGGPRLITKRFDPVVVEEYVRKRLLHATGPDWQTVATKLGQWSPWEFDSYEA</sequence>
<accession>A0ABQ1J7Q7</accession>
<keyword evidence="2" id="KW-1185">Reference proteome</keyword>
<dbReference type="EMBL" id="BMGD01000002">
    <property type="protein sequence ID" value="GGB61612.1"/>
    <property type="molecule type" value="Genomic_DNA"/>
</dbReference>
<name>A0ABQ1J7Q7_9SPHN</name>
<comment type="caution">
    <text evidence="1">The sequence shown here is derived from an EMBL/GenBank/DDBJ whole genome shotgun (WGS) entry which is preliminary data.</text>
</comment>
<proteinExistence type="predicted"/>
<evidence type="ECO:0000313" key="1">
    <source>
        <dbReference type="EMBL" id="GGB61612.1"/>
    </source>
</evidence>
<gene>
    <name evidence="1" type="ORF">GCM10010833_15770</name>
</gene>
<dbReference type="Proteomes" id="UP000614261">
    <property type="component" value="Unassembled WGS sequence"/>
</dbReference>
<organism evidence="1 2">
    <name type="scientific">Blastomonas aquatica</name>
    <dbReference type="NCBI Taxonomy" id="1510276"/>
    <lineage>
        <taxon>Bacteria</taxon>
        <taxon>Pseudomonadati</taxon>
        <taxon>Pseudomonadota</taxon>
        <taxon>Alphaproteobacteria</taxon>
        <taxon>Sphingomonadales</taxon>
        <taxon>Sphingomonadaceae</taxon>
        <taxon>Blastomonas</taxon>
    </lineage>
</organism>
<reference evidence="2" key="1">
    <citation type="journal article" date="2019" name="Int. J. Syst. Evol. Microbiol.">
        <title>The Global Catalogue of Microorganisms (GCM) 10K type strain sequencing project: providing services to taxonomists for standard genome sequencing and annotation.</title>
        <authorList>
            <consortium name="The Broad Institute Genomics Platform"/>
            <consortium name="The Broad Institute Genome Sequencing Center for Infectious Disease"/>
            <person name="Wu L."/>
            <person name="Ma J."/>
        </authorList>
    </citation>
    <scope>NUCLEOTIDE SEQUENCE [LARGE SCALE GENOMIC DNA]</scope>
    <source>
        <strain evidence="2">CGMCC 1.12851</strain>
    </source>
</reference>
<protein>
    <submittedName>
        <fullName evidence="1">Uncharacterized protein</fullName>
    </submittedName>
</protein>
<dbReference type="InterPro" id="IPR028964">
    <property type="entry name" value="Imm8"/>
</dbReference>
<dbReference type="Pfam" id="PF15586">
    <property type="entry name" value="Imm8"/>
    <property type="match status" value="1"/>
</dbReference>